<evidence type="ECO:0000313" key="5">
    <source>
        <dbReference type="EMBL" id="MDN3611430.1"/>
    </source>
</evidence>
<evidence type="ECO:0000259" key="4">
    <source>
        <dbReference type="Pfam" id="PF00497"/>
    </source>
</evidence>
<name>A0ABT8BWD5_9VIBR</name>
<dbReference type="Proteomes" id="UP001238540">
    <property type="component" value="Unassembled WGS sequence"/>
</dbReference>
<dbReference type="PANTHER" id="PTHR35936:SF25">
    <property type="entry name" value="ABC TRANSPORTER SUBSTRATE-BINDING PROTEIN"/>
    <property type="match status" value="1"/>
</dbReference>
<dbReference type="SUPFAM" id="SSF53850">
    <property type="entry name" value="Periplasmic binding protein-like II"/>
    <property type="match status" value="1"/>
</dbReference>
<dbReference type="EMBL" id="JAUFQC010000027">
    <property type="protein sequence ID" value="MDN3611430.1"/>
    <property type="molecule type" value="Genomic_DNA"/>
</dbReference>
<sequence>MAIKPKFWRGILLLAVMTTSAQADEVTLSADLWCPYTCDPTSEKKGILVEVVENILQTSGHTVDYELVNWARAVKSVRGGKHDGLIGAYISDAPDFVFHDSPIQTSKMCFFVKQDDPWEYKGTETLAERKISVINAYSYGETFDEYIQKNHHQGDRTIVQLSGMDVTEKRIEQIQTNQTDTVLEDWRVFPYNVSTFRAKHKAKDLGKFKNVGCLAGEGLYIALSPKRDTSKYYADLINQGLKQLEASGKLTEIIGRYE</sequence>
<dbReference type="PANTHER" id="PTHR35936">
    <property type="entry name" value="MEMBRANE-BOUND LYTIC MUREIN TRANSGLYCOSYLASE F"/>
    <property type="match status" value="1"/>
</dbReference>
<evidence type="ECO:0000256" key="1">
    <source>
        <dbReference type="ARBA" id="ARBA00010333"/>
    </source>
</evidence>
<dbReference type="InterPro" id="IPR001638">
    <property type="entry name" value="Solute-binding_3/MltF_N"/>
</dbReference>
<keyword evidence="2 3" id="KW-0732">Signal</keyword>
<dbReference type="Gene3D" id="3.40.190.10">
    <property type="entry name" value="Periplasmic binding protein-like II"/>
    <property type="match status" value="2"/>
</dbReference>
<protein>
    <submittedName>
        <fullName evidence="5">Transporter substrate-binding domain-containing protein</fullName>
    </submittedName>
</protein>
<evidence type="ECO:0000256" key="3">
    <source>
        <dbReference type="SAM" id="SignalP"/>
    </source>
</evidence>
<gene>
    <name evidence="5" type="ORF">QWZ16_17665</name>
</gene>
<evidence type="ECO:0000313" key="6">
    <source>
        <dbReference type="Proteomes" id="UP001238540"/>
    </source>
</evidence>
<organism evidence="5 6">
    <name type="scientific">Vibrio ostreicida</name>
    <dbReference type="NCBI Taxonomy" id="526588"/>
    <lineage>
        <taxon>Bacteria</taxon>
        <taxon>Pseudomonadati</taxon>
        <taxon>Pseudomonadota</taxon>
        <taxon>Gammaproteobacteria</taxon>
        <taxon>Vibrionales</taxon>
        <taxon>Vibrionaceae</taxon>
        <taxon>Vibrio</taxon>
    </lineage>
</organism>
<feature type="signal peptide" evidence="3">
    <location>
        <begin position="1"/>
        <end position="23"/>
    </location>
</feature>
<evidence type="ECO:0000256" key="2">
    <source>
        <dbReference type="ARBA" id="ARBA00022729"/>
    </source>
</evidence>
<proteinExistence type="inferred from homology"/>
<dbReference type="RefSeq" id="WP_170882744.1">
    <property type="nucleotide sequence ID" value="NZ_JABEYA020000005.1"/>
</dbReference>
<comment type="similarity">
    <text evidence="1">Belongs to the bacterial solute-binding protein 3 family.</text>
</comment>
<accession>A0ABT8BWD5</accession>
<feature type="domain" description="Solute-binding protein family 3/N-terminal" evidence="4">
    <location>
        <begin position="35"/>
        <end position="257"/>
    </location>
</feature>
<feature type="chain" id="PRO_5046272874" evidence="3">
    <location>
        <begin position="24"/>
        <end position="258"/>
    </location>
</feature>
<reference evidence="6" key="1">
    <citation type="journal article" date="2019" name="Int. J. Syst. Evol. Microbiol.">
        <title>The Global Catalogue of Microorganisms (GCM) 10K type strain sequencing project: providing services to taxonomists for standard genome sequencing and annotation.</title>
        <authorList>
            <consortium name="The Broad Institute Genomics Platform"/>
            <consortium name="The Broad Institute Genome Sequencing Center for Infectious Disease"/>
            <person name="Wu L."/>
            <person name="Ma J."/>
        </authorList>
    </citation>
    <scope>NUCLEOTIDE SEQUENCE [LARGE SCALE GENOMIC DNA]</scope>
    <source>
        <strain evidence="6">CECT 7398</strain>
    </source>
</reference>
<comment type="caution">
    <text evidence="5">The sequence shown here is derived from an EMBL/GenBank/DDBJ whole genome shotgun (WGS) entry which is preliminary data.</text>
</comment>
<dbReference type="Pfam" id="PF00497">
    <property type="entry name" value="SBP_bac_3"/>
    <property type="match status" value="1"/>
</dbReference>
<keyword evidence="6" id="KW-1185">Reference proteome</keyword>